<organism evidence="2 3">
    <name type="scientific">Aspergillus sclerotialis</name>
    <dbReference type="NCBI Taxonomy" id="2070753"/>
    <lineage>
        <taxon>Eukaryota</taxon>
        <taxon>Fungi</taxon>
        <taxon>Dikarya</taxon>
        <taxon>Ascomycota</taxon>
        <taxon>Pezizomycotina</taxon>
        <taxon>Eurotiomycetes</taxon>
        <taxon>Eurotiomycetidae</taxon>
        <taxon>Eurotiales</taxon>
        <taxon>Aspergillaceae</taxon>
        <taxon>Aspergillus</taxon>
        <taxon>Aspergillus subgen. Polypaecilum</taxon>
    </lineage>
</organism>
<comment type="caution">
    <text evidence="2">The sequence shown here is derived from an EMBL/GenBank/DDBJ whole genome shotgun (WGS) entry which is preliminary data.</text>
</comment>
<feature type="compositionally biased region" description="Basic and acidic residues" evidence="1">
    <location>
        <begin position="21"/>
        <end position="37"/>
    </location>
</feature>
<evidence type="ECO:0000256" key="1">
    <source>
        <dbReference type="SAM" id="MobiDB-lite"/>
    </source>
</evidence>
<dbReference type="AlphaFoldDB" id="A0A3A2ZHE5"/>
<accession>A0A3A2ZHE5</accession>
<dbReference type="Proteomes" id="UP000266188">
    <property type="component" value="Unassembled WGS sequence"/>
</dbReference>
<name>A0A3A2ZHE5_9EURO</name>
<feature type="region of interest" description="Disordered" evidence="1">
    <location>
        <begin position="1"/>
        <end position="37"/>
    </location>
</feature>
<sequence>MPRYHSSSGSSSGAERIYYNSRREDRNGKEPRPVTKREVVIINYPNTATQDDIVRTSGMTNNRWK</sequence>
<keyword evidence="3" id="KW-1185">Reference proteome</keyword>
<proteinExistence type="predicted"/>
<feature type="compositionally biased region" description="Low complexity" evidence="1">
    <location>
        <begin position="1"/>
        <end position="13"/>
    </location>
</feature>
<gene>
    <name evidence="2" type="ORF">PHISCL_10348</name>
</gene>
<dbReference type="EMBL" id="MVGC01001177">
    <property type="protein sequence ID" value="RJE17315.1"/>
    <property type="molecule type" value="Genomic_DNA"/>
</dbReference>
<evidence type="ECO:0000313" key="3">
    <source>
        <dbReference type="Proteomes" id="UP000266188"/>
    </source>
</evidence>
<reference evidence="3" key="1">
    <citation type="submission" date="2017-02" db="EMBL/GenBank/DDBJ databases">
        <authorList>
            <person name="Tafer H."/>
            <person name="Lopandic K."/>
        </authorList>
    </citation>
    <scope>NUCLEOTIDE SEQUENCE [LARGE SCALE GENOMIC DNA]</scope>
    <source>
        <strain evidence="3">CBS 366.77</strain>
    </source>
</reference>
<evidence type="ECO:0000313" key="2">
    <source>
        <dbReference type="EMBL" id="RJE17315.1"/>
    </source>
</evidence>
<dbReference type="OrthoDB" id="4149701at2759"/>
<protein>
    <submittedName>
        <fullName evidence="2">Uncharacterized protein</fullName>
    </submittedName>
</protein>